<evidence type="ECO:0000313" key="2">
    <source>
        <dbReference type="EMBL" id="MBB6000094.1"/>
    </source>
</evidence>
<proteinExistence type="predicted"/>
<gene>
    <name evidence="2" type="ORF">HNR25_003845</name>
</gene>
<sequence>MPNDVPVPVIPPNVELGRLNAEYGSFWGIWRSTDQHGTPSAWCASKKPEAPHRWAPTLHAGTAAELETQMKDPPRAIGLNPGLGPWETRATGLV</sequence>
<comment type="caution">
    <text evidence="2">The sequence shown here is derived from an EMBL/GenBank/DDBJ whole genome shotgun (WGS) entry which is preliminary data.</text>
</comment>
<dbReference type="EMBL" id="JACHLY010000001">
    <property type="protein sequence ID" value="MBB6000094.1"/>
    <property type="molecule type" value="Genomic_DNA"/>
</dbReference>
<accession>A0A841ECG6</accession>
<evidence type="ECO:0000256" key="1">
    <source>
        <dbReference type="SAM" id="MobiDB-lite"/>
    </source>
</evidence>
<reference evidence="2 3" key="1">
    <citation type="submission" date="2020-08" db="EMBL/GenBank/DDBJ databases">
        <title>Sequencing the genomes of 1000 actinobacteria strains.</title>
        <authorList>
            <person name="Klenk H.-P."/>
        </authorList>
    </citation>
    <scope>NUCLEOTIDE SEQUENCE [LARGE SCALE GENOMIC DNA]</scope>
    <source>
        <strain evidence="2 3">DSM 44593</strain>
    </source>
</reference>
<evidence type="ECO:0000313" key="3">
    <source>
        <dbReference type="Proteomes" id="UP000578077"/>
    </source>
</evidence>
<dbReference type="AlphaFoldDB" id="A0A841ECG6"/>
<dbReference type="RefSeq" id="WP_184637299.1">
    <property type="nucleotide sequence ID" value="NZ_BAABKT010000012.1"/>
</dbReference>
<name>A0A841ECG6_9ACTN</name>
<keyword evidence="3" id="KW-1185">Reference proteome</keyword>
<dbReference type="Proteomes" id="UP000578077">
    <property type="component" value="Unassembled WGS sequence"/>
</dbReference>
<organism evidence="2 3">
    <name type="scientific">Streptomonospora salina</name>
    <dbReference type="NCBI Taxonomy" id="104205"/>
    <lineage>
        <taxon>Bacteria</taxon>
        <taxon>Bacillati</taxon>
        <taxon>Actinomycetota</taxon>
        <taxon>Actinomycetes</taxon>
        <taxon>Streptosporangiales</taxon>
        <taxon>Nocardiopsidaceae</taxon>
        <taxon>Streptomonospora</taxon>
    </lineage>
</organism>
<protein>
    <submittedName>
        <fullName evidence="2">Uncharacterized protein</fullName>
    </submittedName>
</protein>
<feature type="region of interest" description="Disordered" evidence="1">
    <location>
        <begin position="69"/>
        <end position="94"/>
    </location>
</feature>